<dbReference type="InterPro" id="IPR009073">
    <property type="entry name" value="HscB_oligo_C"/>
</dbReference>
<evidence type="ECO:0000259" key="3">
    <source>
        <dbReference type="PROSITE" id="PS50076"/>
    </source>
</evidence>
<dbReference type="PANTHER" id="PTHR14021:SF15">
    <property type="entry name" value="IRON-SULFUR CLUSTER CO-CHAPERONE PROTEIN HSCB"/>
    <property type="match status" value="1"/>
</dbReference>
<dbReference type="SUPFAM" id="SSF46565">
    <property type="entry name" value="Chaperone J-domain"/>
    <property type="match status" value="1"/>
</dbReference>
<accession>A0A5E4NCQ9</accession>
<dbReference type="InterPro" id="IPR004640">
    <property type="entry name" value="HscB"/>
</dbReference>
<evidence type="ECO:0000313" key="4">
    <source>
        <dbReference type="EMBL" id="VVC41580.1"/>
    </source>
</evidence>
<dbReference type="Gene3D" id="1.10.287.110">
    <property type="entry name" value="DnaJ domain"/>
    <property type="match status" value="1"/>
</dbReference>
<dbReference type="OrthoDB" id="448954at2759"/>
<keyword evidence="5" id="KW-1185">Reference proteome</keyword>
<keyword evidence="2" id="KW-0143">Chaperone</keyword>
<dbReference type="GO" id="GO:0051259">
    <property type="term" value="P:protein complex oligomerization"/>
    <property type="evidence" value="ECO:0007669"/>
    <property type="project" value="InterPro"/>
</dbReference>
<dbReference type="InterPro" id="IPR036386">
    <property type="entry name" value="HscB_C_sf"/>
</dbReference>
<organism evidence="4 5">
    <name type="scientific">Cinara cedri</name>
    <dbReference type="NCBI Taxonomy" id="506608"/>
    <lineage>
        <taxon>Eukaryota</taxon>
        <taxon>Metazoa</taxon>
        <taxon>Ecdysozoa</taxon>
        <taxon>Arthropoda</taxon>
        <taxon>Hexapoda</taxon>
        <taxon>Insecta</taxon>
        <taxon>Pterygota</taxon>
        <taxon>Neoptera</taxon>
        <taxon>Paraneoptera</taxon>
        <taxon>Hemiptera</taxon>
        <taxon>Sternorrhyncha</taxon>
        <taxon>Aphidomorpha</taxon>
        <taxon>Aphidoidea</taxon>
        <taxon>Aphididae</taxon>
        <taxon>Lachninae</taxon>
        <taxon>Cinara</taxon>
    </lineage>
</organism>
<dbReference type="CDD" id="cd06257">
    <property type="entry name" value="DnaJ"/>
    <property type="match status" value="1"/>
</dbReference>
<comment type="similarity">
    <text evidence="1">Belongs to the HscB family.</text>
</comment>
<dbReference type="Proteomes" id="UP000325440">
    <property type="component" value="Unassembled WGS sequence"/>
</dbReference>
<feature type="domain" description="J" evidence="3">
    <location>
        <begin position="103"/>
        <end position="175"/>
    </location>
</feature>
<dbReference type="Gene3D" id="1.20.1280.20">
    <property type="entry name" value="HscB, C-terminal domain"/>
    <property type="match status" value="1"/>
</dbReference>
<dbReference type="NCBIfam" id="TIGR00714">
    <property type="entry name" value="hscB"/>
    <property type="match status" value="1"/>
</dbReference>
<gene>
    <name evidence="4" type="ORF">CINCED_3A023264</name>
</gene>
<sequence>MVLMLIMFKFRYWRTNTTNIFGNSLLRILHFSVESRTRQLANMRCIYKGYNRYDIFNYCINSNTYSTFVEFKCWNCHTMLDTRPSLFCKNCTLIQSSDQQNFNYFELFNIKEQYEIDARQLTSSFRKLQNLIHPDKFSNKTEEEKVRSESFSSLLNKAYTTLLNPLLRGLYMLNGRGLSIEEDSITMDTSFLGEIMEWNEKVEEVNSTKSLEILKKDVDIILINLYKELSEAFNENNLDQAKVLLSKAKYFSTLLENIKEKEM</sequence>
<evidence type="ECO:0000256" key="2">
    <source>
        <dbReference type="ARBA" id="ARBA00023186"/>
    </source>
</evidence>
<dbReference type="InterPro" id="IPR001623">
    <property type="entry name" value="DnaJ_domain"/>
</dbReference>
<dbReference type="Pfam" id="PF07743">
    <property type="entry name" value="HSCB_C"/>
    <property type="match status" value="1"/>
</dbReference>
<dbReference type="HAMAP" id="MF_00682">
    <property type="entry name" value="HscB"/>
    <property type="match status" value="1"/>
</dbReference>
<dbReference type="InterPro" id="IPR036869">
    <property type="entry name" value="J_dom_sf"/>
</dbReference>
<dbReference type="GO" id="GO:0044571">
    <property type="term" value="P:[2Fe-2S] cluster assembly"/>
    <property type="evidence" value="ECO:0007669"/>
    <property type="project" value="InterPro"/>
</dbReference>
<evidence type="ECO:0000256" key="1">
    <source>
        <dbReference type="ARBA" id="ARBA00010476"/>
    </source>
</evidence>
<name>A0A5E4NCQ9_9HEMI</name>
<dbReference type="PROSITE" id="PS50076">
    <property type="entry name" value="DNAJ_2"/>
    <property type="match status" value="1"/>
</dbReference>
<dbReference type="GO" id="GO:0001671">
    <property type="term" value="F:ATPase activator activity"/>
    <property type="evidence" value="ECO:0007669"/>
    <property type="project" value="InterPro"/>
</dbReference>
<dbReference type="GO" id="GO:0005739">
    <property type="term" value="C:mitochondrion"/>
    <property type="evidence" value="ECO:0007669"/>
    <property type="project" value="TreeGrafter"/>
</dbReference>
<dbReference type="EMBL" id="CABPRJ010001921">
    <property type="protein sequence ID" value="VVC41580.1"/>
    <property type="molecule type" value="Genomic_DNA"/>
</dbReference>
<dbReference type="SUPFAM" id="SSF47144">
    <property type="entry name" value="HSC20 (HSCB), C-terminal oligomerisation domain"/>
    <property type="match status" value="1"/>
</dbReference>
<evidence type="ECO:0000313" key="5">
    <source>
        <dbReference type="Proteomes" id="UP000325440"/>
    </source>
</evidence>
<dbReference type="AlphaFoldDB" id="A0A5E4NCQ9"/>
<reference evidence="4 5" key="1">
    <citation type="submission" date="2019-08" db="EMBL/GenBank/DDBJ databases">
        <authorList>
            <person name="Alioto T."/>
            <person name="Alioto T."/>
            <person name="Gomez Garrido J."/>
        </authorList>
    </citation>
    <scope>NUCLEOTIDE SEQUENCE [LARGE SCALE GENOMIC DNA]</scope>
</reference>
<dbReference type="GO" id="GO:0051087">
    <property type="term" value="F:protein-folding chaperone binding"/>
    <property type="evidence" value="ECO:0007669"/>
    <property type="project" value="InterPro"/>
</dbReference>
<dbReference type="SMART" id="SM00271">
    <property type="entry name" value="DnaJ"/>
    <property type="match status" value="1"/>
</dbReference>
<proteinExistence type="inferred from homology"/>
<protein>
    <submittedName>
        <fullName evidence="4">Co-chaperone HscB, C-terminal oligomerisation domain,DnaJ domain,Co-chaperone Hsc20</fullName>
    </submittedName>
</protein>
<dbReference type="PANTHER" id="PTHR14021">
    <property type="entry name" value="IRON-SULFUR CLUSTER CO-CHAPERONE PROTEIN HSCB"/>
    <property type="match status" value="1"/>
</dbReference>